<protein>
    <recommendedName>
        <fullName evidence="4">Transmembrane protein</fullName>
    </recommendedName>
</protein>
<evidence type="ECO:0000256" key="1">
    <source>
        <dbReference type="SAM" id="Phobius"/>
    </source>
</evidence>
<keyword evidence="1" id="KW-1133">Transmembrane helix</keyword>
<dbReference type="AlphaFoldDB" id="A0A8S1QV22"/>
<name>A0A8S1QV22_9CILI</name>
<comment type="caution">
    <text evidence="2">The sequence shown here is derived from an EMBL/GenBank/DDBJ whole genome shotgun (WGS) entry which is preliminary data.</text>
</comment>
<accession>A0A8S1QV22</accession>
<keyword evidence="1" id="KW-0812">Transmembrane</keyword>
<evidence type="ECO:0000313" key="3">
    <source>
        <dbReference type="Proteomes" id="UP000692954"/>
    </source>
</evidence>
<evidence type="ECO:0008006" key="4">
    <source>
        <dbReference type="Google" id="ProtNLM"/>
    </source>
</evidence>
<dbReference type="EMBL" id="CAJJDN010000118">
    <property type="protein sequence ID" value="CAD8118755.1"/>
    <property type="molecule type" value="Genomic_DNA"/>
</dbReference>
<sequence>MANISRKVILQNIQLRKQIDTNYQFIIISKIKLELKIQNQQIHQSIIKKDLKNHQLNTMTIMQGKIQNSFFIILNIIIISLFQIFIDLSLNSPKYFQID</sequence>
<proteinExistence type="predicted"/>
<evidence type="ECO:0000313" key="2">
    <source>
        <dbReference type="EMBL" id="CAD8118755.1"/>
    </source>
</evidence>
<keyword evidence="3" id="KW-1185">Reference proteome</keyword>
<gene>
    <name evidence="2" type="ORF">PSON_ATCC_30995.1.T1180126</name>
</gene>
<organism evidence="2 3">
    <name type="scientific">Paramecium sonneborni</name>
    <dbReference type="NCBI Taxonomy" id="65129"/>
    <lineage>
        <taxon>Eukaryota</taxon>
        <taxon>Sar</taxon>
        <taxon>Alveolata</taxon>
        <taxon>Ciliophora</taxon>
        <taxon>Intramacronucleata</taxon>
        <taxon>Oligohymenophorea</taxon>
        <taxon>Peniculida</taxon>
        <taxon>Parameciidae</taxon>
        <taxon>Paramecium</taxon>
    </lineage>
</organism>
<feature type="transmembrane region" description="Helical" evidence="1">
    <location>
        <begin position="69"/>
        <end position="86"/>
    </location>
</feature>
<reference evidence="2" key="1">
    <citation type="submission" date="2021-01" db="EMBL/GenBank/DDBJ databases">
        <authorList>
            <consortium name="Genoscope - CEA"/>
            <person name="William W."/>
        </authorList>
    </citation>
    <scope>NUCLEOTIDE SEQUENCE</scope>
</reference>
<keyword evidence="1" id="KW-0472">Membrane</keyword>
<dbReference type="Proteomes" id="UP000692954">
    <property type="component" value="Unassembled WGS sequence"/>
</dbReference>